<dbReference type="PROSITE" id="PS51747">
    <property type="entry name" value="CYT_DCMP_DEAMINASES_2"/>
    <property type="match status" value="1"/>
</dbReference>
<dbReference type="AlphaFoldDB" id="A0A1T4KQD1"/>
<dbReference type="PANTHER" id="PTHR11079:SF202">
    <property type="entry name" value="TRNA-SPECIFIC ADENOSINE DEAMINASE"/>
    <property type="match status" value="1"/>
</dbReference>
<comment type="cofactor">
    <cofactor evidence="8">
        <name>Zn(2+)</name>
        <dbReference type="ChEBI" id="CHEBI:29105"/>
    </cofactor>
    <text evidence="8">Binds 1 zinc ion per subunit.</text>
</comment>
<evidence type="ECO:0000313" key="11">
    <source>
        <dbReference type="Proteomes" id="UP000190121"/>
    </source>
</evidence>
<dbReference type="STRING" id="29524.SAMN02745171_00143"/>
<evidence type="ECO:0000256" key="5">
    <source>
        <dbReference type="ARBA" id="ARBA00022801"/>
    </source>
</evidence>
<gene>
    <name evidence="8" type="primary">tadA</name>
    <name evidence="10" type="ORF">SAMN02745171_00143</name>
</gene>
<accession>A0A1T4KQD1</accession>
<reference evidence="11" key="1">
    <citation type="submission" date="2017-02" db="EMBL/GenBank/DDBJ databases">
        <authorList>
            <person name="Varghese N."/>
            <person name="Submissions S."/>
        </authorList>
    </citation>
    <scope>NUCLEOTIDE SEQUENCE [LARGE SCALE GENOMIC DNA]</scope>
    <source>
        <strain evidence="11">ATCC 51356</strain>
    </source>
</reference>
<dbReference type="InterPro" id="IPR016192">
    <property type="entry name" value="APOBEC/CMP_deaminase_Zn-bd"/>
</dbReference>
<dbReference type="GO" id="GO:0052717">
    <property type="term" value="F:tRNA-specific adenosine-34 deaminase activity"/>
    <property type="evidence" value="ECO:0007669"/>
    <property type="project" value="UniProtKB-UniRule"/>
</dbReference>
<feature type="binding site" evidence="8">
    <location>
        <position position="91"/>
    </location>
    <ligand>
        <name>Zn(2+)</name>
        <dbReference type="ChEBI" id="CHEBI:29105"/>
        <note>catalytic</note>
    </ligand>
</feature>
<comment type="similarity">
    <text evidence="1">Belongs to the cytidine and deoxycytidylate deaminase family. ADAT2 subfamily.</text>
</comment>
<dbReference type="Pfam" id="PF14437">
    <property type="entry name" value="MafB19-deam"/>
    <property type="match status" value="1"/>
</dbReference>
<keyword evidence="3 8" id="KW-0819">tRNA processing</keyword>
<dbReference type="Gene3D" id="3.40.140.10">
    <property type="entry name" value="Cytidine Deaminase, domain 2"/>
    <property type="match status" value="1"/>
</dbReference>
<dbReference type="EC" id="3.5.4.33" evidence="8"/>
<dbReference type="RefSeq" id="WP_078736110.1">
    <property type="nucleotide sequence ID" value="NZ_FUXE01000001.1"/>
</dbReference>
<protein>
    <recommendedName>
        <fullName evidence="8">tRNA-specific adenosine deaminase</fullName>
        <ecNumber evidence="8">3.5.4.33</ecNumber>
    </recommendedName>
</protein>
<dbReference type="InterPro" id="IPR058535">
    <property type="entry name" value="MafB19-deam"/>
</dbReference>
<sequence>MERLFTYDDNHWMRLALQEARLAFEQGEVPIGAVVVANNKPIAQTHNQVELLKDPTAHAELLAITAATEALGGKYLTDCTLYVTLEPCIMCIGALRWAQIGHIVYGASDPKGGYNRWAPLAPHPKTKITAGILEREAQKLLTTFFQQRR</sequence>
<feature type="binding site" evidence="8">
    <location>
        <position position="58"/>
    </location>
    <ligand>
        <name>Zn(2+)</name>
        <dbReference type="ChEBI" id="CHEBI:29105"/>
        <note>catalytic</note>
    </ligand>
</feature>
<feature type="binding site" evidence="8">
    <location>
        <position position="88"/>
    </location>
    <ligand>
        <name>Zn(2+)</name>
        <dbReference type="ChEBI" id="CHEBI:29105"/>
        <note>catalytic</note>
    </ligand>
</feature>
<feature type="active site" description="Proton donor" evidence="8">
    <location>
        <position position="60"/>
    </location>
</feature>
<dbReference type="PROSITE" id="PS00903">
    <property type="entry name" value="CYT_DCMP_DEAMINASES_1"/>
    <property type="match status" value="1"/>
</dbReference>
<keyword evidence="5 8" id="KW-0378">Hydrolase</keyword>
<proteinExistence type="inferred from homology"/>
<evidence type="ECO:0000256" key="4">
    <source>
        <dbReference type="ARBA" id="ARBA00022723"/>
    </source>
</evidence>
<keyword evidence="11" id="KW-1185">Reference proteome</keyword>
<dbReference type="GO" id="GO:0008270">
    <property type="term" value="F:zinc ion binding"/>
    <property type="evidence" value="ECO:0007669"/>
    <property type="project" value="UniProtKB-UniRule"/>
</dbReference>
<keyword evidence="4 8" id="KW-0479">Metal-binding</keyword>
<comment type="subunit">
    <text evidence="2 8">Homodimer.</text>
</comment>
<organism evidence="10 11">
    <name type="scientific">Porphyromonas circumdentaria</name>
    <dbReference type="NCBI Taxonomy" id="29524"/>
    <lineage>
        <taxon>Bacteria</taxon>
        <taxon>Pseudomonadati</taxon>
        <taxon>Bacteroidota</taxon>
        <taxon>Bacteroidia</taxon>
        <taxon>Bacteroidales</taxon>
        <taxon>Porphyromonadaceae</taxon>
        <taxon>Porphyromonas</taxon>
    </lineage>
</organism>
<dbReference type="HAMAP" id="MF_00972">
    <property type="entry name" value="tRNA_aden_deaminase"/>
    <property type="match status" value="1"/>
</dbReference>
<dbReference type="InterPro" id="IPR002125">
    <property type="entry name" value="CMP_dCMP_dom"/>
</dbReference>
<comment type="function">
    <text evidence="8">Catalyzes the deamination of adenosine to inosine at the wobble position 34 of tRNA(Arg2).</text>
</comment>
<evidence type="ECO:0000256" key="1">
    <source>
        <dbReference type="ARBA" id="ARBA00010669"/>
    </source>
</evidence>
<evidence type="ECO:0000256" key="2">
    <source>
        <dbReference type="ARBA" id="ARBA00011738"/>
    </source>
</evidence>
<dbReference type="PANTHER" id="PTHR11079">
    <property type="entry name" value="CYTOSINE DEAMINASE FAMILY MEMBER"/>
    <property type="match status" value="1"/>
</dbReference>
<dbReference type="Proteomes" id="UP000190121">
    <property type="component" value="Unassembled WGS sequence"/>
</dbReference>
<feature type="domain" description="CMP/dCMP-type deaminase" evidence="9">
    <location>
        <begin position="7"/>
        <end position="117"/>
    </location>
</feature>
<dbReference type="InterPro" id="IPR028883">
    <property type="entry name" value="tRNA_aden_deaminase"/>
</dbReference>
<name>A0A1T4KQD1_9PORP</name>
<evidence type="ECO:0000256" key="8">
    <source>
        <dbReference type="HAMAP-Rule" id="MF_00972"/>
    </source>
</evidence>
<dbReference type="CDD" id="cd01285">
    <property type="entry name" value="nucleoside_deaminase"/>
    <property type="match status" value="1"/>
</dbReference>
<evidence type="ECO:0000256" key="6">
    <source>
        <dbReference type="ARBA" id="ARBA00022833"/>
    </source>
</evidence>
<comment type="catalytic activity">
    <reaction evidence="7 8">
        <text>adenosine(34) in tRNA + H2O + H(+) = inosine(34) in tRNA + NH4(+)</text>
        <dbReference type="Rhea" id="RHEA:43168"/>
        <dbReference type="Rhea" id="RHEA-COMP:10373"/>
        <dbReference type="Rhea" id="RHEA-COMP:10374"/>
        <dbReference type="ChEBI" id="CHEBI:15377"/>
        <dbReference type="ChEBI" id="CHEBI:15378"/>
        <dbReference type="ChEBI" id="CHEBI:28938"/>
        <dbReference type="ChEBI" id="CHEBI:74411"/>
        <dbReference type="ChEBI" id="CHEBI:82852"/>
        <dbReference type="EC" id="3.5.4.33"/>
    </reaction>
</comment>
<dbReference type="SUPFAM" id="SSF53927">
    <property type="entry name" value="Cytidine deaminase-like"/>
    <property type="match status" value="1"/>
</dbReference>
<evidence type="ECO:0000313" key="10">
    <source>
        <dbReference type="EMBL" id="SJZ44558.1"/>
    </source>
</evidence>
<evidence type="ECO:0000256" key="7">
    <source>
        <dbReference type="ARBA" id="ARBA00048045"/>
    </source>
</evidence>
<dbReference type="OrthoDB" id="9802676at2"/>
<dbReference type="InterPro" id="IPR016193">
    <property type="entry name" value="Cytidine_deaminase-like"/>
</dbReference>
<keyword evidence="6 8" id="KW-0862">Zinc</keyword>
<evidence type="ECO:0000259" key="9">
    <source>
        <dbReference type="PROSITE" id="PS51747"/>
    </source>
</evidence>
<dbReference type="EMBL" id="FUXE01000001">
    <property type="protein sequence ID" value="SJZ44558.1"/>
    <property type="molecule type" value="Genomic_DNA"/>
</dbReference>
<evidence type="ECO:0000256" key="3">
    <source>
        <dbReference type="ARBA" id="ARBA00022694"/>
    </source>
</evidence>
<dbReference type="GO" id="GO:0002100">
    <property type="term" value="P:tRNA wobble adenosine to inosine editing"/>
    <property type="evidence" value="ECO:0007669"/>
    <property type="project" value="UniProtKB-UniRule"/>
</dbReference>